<dbReference type="InterPro" id="IPR052155">
    <property type="entry name" value="Biofilm_reg_signaling"/>
</dbReference>
<dbReference type="GeneID" id="97543261"/>
<feature type="domain" description="PAS" evidence="1">
    <location>
        <begin position="24"/>
        <end position="50"/>
    </location>
</feature>
<gene>
    <name evidence="2" type="ORF">VIBNISOn1_1760020</name>
</gene>
<reference evidence="2 3" key="1">
    <citation type="journal article" date="2013" name="ISME J.">
        <title>Comparative genomics of pathogenic lineages of Vibrio nigripulchritudo identifies virulence-associated traits.</title>
        <authorList>
            <person name="Goudenege D."/>
            <person name="Labreuche Y."/>
            <person name="Krin E."/>
            <person name="Ansquer D."/>
            <person name="Mangenot S."/>
            <person name="Calteau A."/>
            <person name="Medigue C."/>
            <person name="Mazel D."/>
            <person name="Polz M.F."/>
            <person name="Le Roux F."/>
        </authorList>
    </citation>
    <scope>NUCLEOTIDE SEQUENCE [LARGE SCALE GENOMIC DNA]</scope>
    <source>
        <strain evidence="2 3">SOn1</strain>
    </source>
</reference>
<dbReference type="AlphaFoldDB" id="A0AAV2VPC7"/>
<name>A0AAV2VPC7_9VIBR</name>
<dbReference type="Proteomes" id="UP000018211">
    <property type="component" value="Unassembled WGS sequence"/>
</dbReference>
<dbReference type="PROSITE" id="PS50112">
    <property type="entry name" value="PAS"/>
    <property type="match status" value="1"/>
</dbReference>
<dbReference type="InterPro" id="IPR013655">
    <property type="entry name" value="PAS_fold_3"/>
</dbReference>
<dbReference type="NCBIfam" id="TIGR00229">
    <property type="entry name" value="sensory_box"/>
    <property type="match status" value="1"/>
</dbReference>
<protein>
    <recommendedName>
        <fullName evidence="1">PAS domain-containing protein</fullName>
    </recommendedName>
</protein>
<dbReference type="InterPro" id="IPR001610">
    <property type="entry name" value="PAC"/>
</dbReference>
<dbReference type="CDD" id="cd00130">
    <property type="entry name" value="PAS"/>
    <property type="match status" value="1"/>
</dbReference>
<comment type="caution">
    <text evidence="2">The sequence shown here is derived from an EMBL/GenBank/DDBJ whole genome shotgun (WGS) entry which is preliminary data.</text>
</comment>
<dbReference type="SMART" id="SM00091">
    <property type="entry name" value="PAS"/>
    <property type="match status" value="1"/>
</dbReference>
<evidence type="ECO:0000259" key="1">
    <source>
        <dbReference type="PROSITE" id="PS50112"/>
    </source>
</evidence>
<evidence type="ECO:0000313" key="3">
    <source>
        <dbReference type="Proteomes" id="UP000018211"/>
    </source>
</evidence>
<dbReference type="InterPro" id="IPR035965">
    <property type="entry name" value="PAS-like_dom_sf"/>
</dbReference>
<dbReference type="InterPro" id="IPR000014">
    <property type="entry name" value="PAS"/>
</dbReference>
<dbReference type="Pfam" id="PF08447">
    <property type="entry name" value="PAS_3"/>
    <property type="match status" value="1"/>
</dbReference>
<proteinExistence type="predicted"/>
<dbReference type="RefSeq" id="WP_022560636.1">
    <property type="nucleotide sequence ID" value="NZ_LK391965.1"/>
</dbReference>
<sequence>MTQQTLNDQIMTAVQNAMVISKTDLEGNITYVNSLFCELTGYEEHELVGQPHNIVRVEQVPKAVYKDMWDTIKAGKIWTGIVPNKGKNGGIYVVDTSVQPIFNEEGEITEYISVRRVINDLMADFDAVEFSKEVYDEYYEGA</sequence>
<dbReference type="Gene3D" id="3.30.450.20">
    <property type="entry name" value="PAS domain"/>
    <property type="match status" value="1"/>
</dbReference>
<accession>A0AAV2VPC7</accession>
<evidence type="ECO:0000313" key="2">
    <source>
        <dbReference type="EMBL" id="CCO46400.1"/>
    </source>
</evidence>
<dbReference type="SUPFAM" id="SSF55785">
    <property type="entry name" value="PYP-like sensor domain (PAS domain)"/>
    <property type="match status" value="1"/>
</dbReference>
<dbReference type="EMBL" id="CAOF01000086">
    <property type="protein sequence ID" value="CCO46400.1"/>
    <property type="molecule type" value="Genomic_DNA"/>
</dbReference>
<organism evidence="2 3">
    <name type="scientific">Vibrio nigripulchritudo SOn1</name>
    <dbReference type="NCBI Taxonomy" id="1238450"/>
    <lineage>
        <taxon>Bacteria</taxon>
        <taxon>Pseudomonadati</taxon>
        <taxon>Pseudomonadota</taxon>
        <taxon>Gammaproteobacteria</taxon>
        <taxon>Vibrionales</taxon>
        <taxon>Vibrionaceae</taxon>
        <taxon>Vibrio</taxon>
    </lineage>
</organism>
<dbReference type="SMART" id="SM00086">
    <property type="entry name" value="PAC"/>
    <property type="match status" value="1"/>
</dbReference>
<dbReference type="PANTHER" id="PTHR44757">
    <property type="entry name" value="DIGUANYLATE CYCLASE DGCP"/>
    <property type="match status" value="1"/>
</dbReference>
<dbReference type="PANTHER" id="PTHR44757:SF2">
    <property type="entry name" value="BIOFILM ARCHITECTURE MAINTENANCE PROTEIN MBAA"/>
    <property type="match status" value="1"/>
</dbReference>